<evidence type="ECO:0000313" key="22">
    <source>
        <dbReference type="Proteomes" id="UP000184465"/>
    </source>
</evidence>
<dbReference type="Proteomes" id="UP000184465">
    <property type="component" value="Unassembled WGS sequence"/>
</dbReference>
<accession>A0A1M6MLU8</accession>
<keyword evidence="21" id="KW-0548">Nucleotidyltransferase</keyword>
<keyword evidence="22" id="KW-1185">Reference proteome</keyword>
<feature type="active site" description="GMP-histidine intermediate" evidence="19">
    <location>
        <position position="62"/>
    </location>
</feature>
<keyword evidence="12 20" id="KW-0547">Nucleotide-binding</keyword>
<evidence type="ECO:0000256" key="5">
    <source>
        <dbReference type="ARBA" id="ARBA00004692"/>
    </source>
</evidence>
<dbReference type="Gene3D" id="3.40.50.300">
    <property type="entry name" value="P-loop containing nucleotide triphosphate hydrolases"/>
    <property type="match status" value="1"/>
</dbReference>
<comment type="pathway">
    <text evidence="6">Cofactor biosynthesis; adenosylcobalamin biosynthesis; adenosylcobalamin from cob(II)yrinate a,c-diamide: step 5/7.</text>
</comment>
<comment type="pathway">
    <text evidence="5">Cofactor biosynthesis; adenosylcobalamin biosynthesis; adenosylcobalamin from cob(II)yrinate a,c-diamide: step 6/7.</text>
</comment>
<evidence type="ECO:0000256" key="10">
    <source>
        <dbReference type="ARBA" id="ARBA00022573"/>
    </source>
</evidence>
<dbReference type="EC" id="2.7.7.62" evidence="9"/>
<evidence type="ECO:0000313" key="21">
    <source>
        <dbReference type="EMBL" id="SHJ84461.1"/>
    </source>
</evidence>
<evidence type="ECO:0000256" key="20">
    <source>
        <dbReference type="PIRSR" id="PIRSR006135-2"/>
    </source>
</evidence>
<keyword evidence="11 21" id="KW-0808">Transferase</keyword>
<dbReference type="PANTHER" id="PTHR34848">
    <property type="match status" value="1"/>
</dbReference>
<keyword evidence="15 20" id="KW-0342">GTP-binding</keyword>
<evidence type="ECO:0000256" key="9">
    <source>
        <dbReference type="ARBA" id="ARBA00012523"/>
    </source>
</evidence>
<dbReference type="STRING" id="1121301.SAMN02745912_01310"/>
<dbReference type="RefSeq" id="WP_073148149.1">
    <property type="nucleotide sequence ID" value="NZ_FRAG01000011.1"/>
</dbReference>
<dbReference type="GO" id="GO:0005524">
    <property type="term" value="F:ATP binding"/>
    <property type="evidence" value="ECO:0007669"/>
    <property type="project" value="UniProtKB-KW"/>
</dbReference>
<evidence type="ECO:0000256" key="3">
    <source>
        <dbReference type="ARBA" id="ARBA00001522"/>
    </source>
</evidence>
<evidence type="ECO:0000256" key="7">
    <source>
        <dbReference type="ARBA" id="ARBA00007490"/>
    </source>
</evidence>
<feature type="binding site" evidence="20">
    <location>
        <begin position="46"/>
        <end position="48"/>
    </location>
    <ligand>
        <name>GTP</name>
        <dbReference type="ChEBI" id="CHEBI:37565"/>
    </ligand>
</feature>
<dbReference type="GO" id="GO:0009236">
    <property type="term" value="P:cobalamin biosynthetic process"/>
    <property type="evidence" value="ECO:0007669"/>
    <property type="project" value="UniProtKB-UniPathway"/>
</dbReference>
<proteinExistence type="inferred from homology"/>
<keyword evidence="10" id="KW-0169">Cobalamin biosynthesis</keyword>
<evidence type="ECO:0000256" key="2">
    <source>
        <dbReference type="ARBA" id="ARBA00000711"/>
    </source>
</evidence>
<dbReference type="Pfam" id="PF02283">
    <property type="entry name" value="CobU"/>
    <property type="match status" value="1"/>
</dbReference>
<dbReference type="PIRSF" id="PIRSF006135">
    <property type="entry name" value="CobU"/>
    <property type="match status" value="1"/>
</dbReference>
<comment type="similarity">
    <text evidence="7">Belongs to the CobU/CobP family.</text>
</comment>
<dbReference type="EMBL" id="FRAG01000011">
    <property type="protein sequence ID" value="SHJ84461.1"/>
    <property type="molecule type" value="Genomic_DNA"/>
</dbReference>
<feature type="binding site" evidence="20">
    <location>
        <position position="96"/>
    </location>
    <ligand>
        <name>GTP</name>
        <dbReference type="ChEBI" id="CHEBI:37565"/>
    </ligand>
</feature>
<dbReference type="SUPFAM" id="SSF52540">
    <property type="entry name" value="P-loop containing nucleoside triphosphate hydrolases"/>
    <property type="match status" value="1"/>
</dbReference>
<evidence type="ECO:0000256" key="6">
    <source>
        <dbReference type="ARBA" id="ARBA00005159"/>
    </source>
</evidence>
<comment type="catalytic activity">
    <reaction evidence="3">
        <text>adenosylcob(III)inamide + GTP = adenosylcob(III)inamide phosphate + GDP + H(+)</text>
        <dbReference type="Rhea" id="RHEA:15765"/>
        <dbReference type="ChEBI" id="CHEBI:2480"/>
        <dbReference type="ChEBI" id="CHEBI:15378"/>
        <dbReference type="ChEBI" id="CHEBI:37565"/>
        <dbReference type="ChEBI" id="CHEBI:58189"/>
        <dbReference type="ChEBI" id="CHEBI:58502"/>
        <dbReference type="EC" id="2.7.1.156"/>
    </reaction>
</comment>
<feature type="binding site" evidence="20">
    <location>
        <position position="74"/>
    </location>
    <ligand>
        <name>GTP</name>
        <dbReference type="ChEBI" id="CHEBI:37565"/>
    </ligand>
</feature>
<feature type="binding site" evidence="20">
    <location>
        <begin position="63"/>
        <end position="66"/>
    </location>
    <ligand>
        <name>GTP</name>
        <dbReference type="ChEBI" id="CHEBI:37565"/>
    </ligand>
</feature>
<sequence>MKNKKICKIANENSKIILITGGARSGKSSFAEKLAADLSNKIAYIATAIPFDEGMKDRIKKHRESRPRSWTTFEIYKDIYKHIEKISQEHDTILLDCVTILVTNLMFDNHEIDWDVITRKKIDEIEKEIKEQVELLIKIVRDIKLNCILVTNELGMGIVPENRLSRIFRDIAGRINQFIASKADEVYFTVSGIPVKIK</sequence>
<dbReference type="GO" id="GO:0005525">
    <property type="term" value="F:GTP binding"/>
    <property type="evidence" value="ECO:0007669"/>
    <property type="project" value="UniProtKB-KW"/>
</dbReference>
<comment type="function">
    <text evidence="4">Catalyzes ATP-dependent phosphorylation of adenosylcobinamide and addition of GMP to adenosylcobinamide phosphate.</text>
</comment>
<dbReference type="GO" id="GO:0043752">
    <property type="term" value="F:adenosylcobinamide kinase activity"/>
    <property type="evidence" value="ECO:0007669"/>
    <property type="project" value="UniProtKB-EC"/>
</dbReference>
<evidence type="ECO:0000256" key="14">
    <source>
        <dbReference type="ARBA" id="ARBA00022840"/>
    </source>
</evidence>
<evidence type="ECO:0000256" key="13">
    <source>
        <dbReference type="ARBA" id="ARBA00022777"/>
    </source>
</evidence>
<name>A0A1M6MLU8_PARC5</name>
<dbReference type="GO" id="GO:0008820">
    <property type="term" value="F:cobinamide phosphate guanylyltransferase activity"/>
    <property type="evidence" value="ECO:0007669"/>
    <property type="project" value="UniProtKB-EC"/>
</dbReference>
<feature type="binding site" evidence="20">
    <location>
        <begin position="21"/>
        <end position="28"/>
    </location>
    <ligand>
        <name>GTP</name>
        <dbReference type="ChEBI" id="CHEBI:37565"/>
    </ligand>
</feature>
<dbReference type="InterPro" id="IPR003203">
    <property type="entry name" value="CobU/CobP"/>
</dbReference>
<dbReference type="FunFam" id="3.40.50.300:FF:000632">
    <property type="entry name" value="Bifunctional adenosylcobalamin biosynthesis protein"/>
    <property type="match status" value="1"/>
</dbReference>
<evidence type="ECO:0000256" key="4">
    <source>
        <dbReference type="ARBA" id="ARBA00003889"/>
    </source>
</evidence>
<dbReference type="AlphaFoldDB" id="A0A1M6MLU8"/>
<dbReference type="NCBIfam" id="NF004469">
    <property type="entry name" value="PRK05800.1"/>
    <property type="match status" value="1"/>
</dbReference>
<gene>
    <name evidence="21" type="ORF">SAMN02745912_01310</name>
</gene>
<reference evidence="21 22" key="1">
    <citation type="submission" date="2016-11" db="EMBL/GenBank/DDBJ databases">
        <authorList>
            <person name="Jaros S."/>
            <person name="Januszkiewicz K."/>
            <person name="Wedrychowicz H."/>
        </authorList>
    </citation>
    <scope>NUCLEOTIDE SEQUENCE [LARGE SCALE GENOMIC DNA]</scope>
    <source>
        <strain evidence="21 22">DSM 15212</strain>
    </source>
</reference>
<evidence type="ECO:0000256" key="8">
    <source>
        <dbReference type="ARBA" id="ARBA00012016"/>
    </source>
</evidence>
<dbReference type="CDD" id="cd00544">
    <property type="entry name" value="CobU"/>
    <property type="match status" value="1"/>
</dbReference>
<keyword evidence="14" id="KW-0067">ATP-binding</keyword>
<evidence type="ECO:0000256" key="16">
    <source>
        <dbReference type="ARBA" id="ARBA00029570"/>
    </source>
</evidence>
<dbReference type="UniPathway" id="UPA00148">
    <property type="reaction ID" value="UER00236"/>
</dbReference>
<evidence type="ECO:0000256" key="11">
    <source>
        <dbReference type="ARBA" id="ARBA00022679"/>
    </source>
</evidence>
<evidence type="ECO:0000256" key="15">
    <source>
        <dbReference type="ARBA" id="ARBA00023134"/>
    </source>
</evidence>
<comment type="catalytic activity">
    <reaction evidence="1">
        <text>adenosylcob(III)inamide + ATP = adenosylcob(III)inamide phosphate + ADP + H(+)</text>
        <dbReference type="Rhea" id="RHEA:15769"/>
        <dbReference type="ChEBI" id="CHEBI:2480"/>
        <dbReference type="ChEBI" id="CHEBI:15378"/>
        <dbReference type="ChEBI" id="CHEBI:30616"/>
        <dbReference type="ChEBI" id="CHEBI:58502"/>
        <dbReference type="ChEBI" id="CHEBI:456216"/>
        <dbReference type="EC" id="2.7.1.156"/>
    </reaction>
</comment>
<protein>
    <recommendedName>
        <fullName evidence="18">Bifunctional adenosylcobalamin biosynthesis protein CobU</fullName>
        <ecNumber evidence="8">2.7.1.156</ecNumber>
        <ecNumber evidence="9">2.7.7.62</ecNumber>
    </recommendedName>
    <alternativeName>
        <fullName evidence="16">Adenosylcobinamide kinase</fullName>
    </alternativeName>
    <alternativeName>
        <fullName evidence="17">Adenosylcobinamide-phosphate guanylyltransferase</fullName>
    </alternativeName>
</protein>
<organism evidence="21 22">
    <name type="scientific">Paramaledivibacter caminithermalis (strain DSM 15212 / CIP 107654 / DViRD3)</name>
    <name type="common">Clostridium caminithermale</name>
    <dbReference type="NCBI Taxonomy" id="1121301"/>
    <lineage>
        <taxon>Bacteria</taxon>
        <taxon>Bacillati</taxon>
        <taxon>Bacillota</taxon>
        <taxon>Clostridia</taxon>
        <taxon>Peptostreptococcales</taxon>
        <taxon>Caminicellaceae</taxon>
        <taxon>Paramaledivibacter</taxon>
    </lineage>
</organism>
<evidence type="ECO:0000256" key="17">
    <source>
        <dbReference type="ARBA" id="ARBA00030571"/>
    </source>
</evidence>
<evidence type="ECO:0000256" key="1">
    <source>
        <dbReference type="ARBA" id="ARBA00000312"/>
    </source>
</evidence>
<comment type="catalytic activity">
    <reaction evidence="2">
        <text>adenosylcob(III)inamide phosphate + GTP + H(+) = adenosylcob(III)inamide-GDP + diphosphate</text>
        <dbReference type="Rhea" id="RHEA:22712"/>
        <dbReference type="ChEBI" id="CHEBI:15378"/>
        <dbReference type="ChEBI" id="CHEBI:33019"/>
        <dbReference type="ChEBI" id="CHEBI:37565"/>
        <dbReference type="ChEBI" id="CHEBI:58502"/>
        <dbReference type="ChEBI" id="CHEBI:60487"/>
        <dbReference type="EC" id="2.7.7.62"/>
    </reaction>
</comment>
<evidence type="ECO:0000256" key="18">
    <source>
        <dbReference type="ARBA" id="ARBA00073706"/>
    </source>
</evidence>
<dbReference type="EC" id="2.7.1.156" evidence="8"/>
<keyword evidence="13 21" id="KW-0418">Kinase</keyword>
<dbReference type="PANTHER" id="PTHR34848:SF1">
    <property type="entry name" value="BIFUNCTIONAL ADENOSYLCOBALAMIN BIOSYNTHESIS PROTEIN COBU"/>
    <property type="match status" value="1"/>
</dbReference>
<evidence type="ECO:0000256" key="19">
    <source>
        <dbReference type="PIRSR" id="PIRSR006135-1"/>
    </source>
</evidence>
<evidence type="ECO:0000256" key="12">
    <source>
        <dbReference type="ARBA" id="ARBA00022741"/>
    </source>
</evidence>
<dbReference type="InterPro" id="IPR027417">
    <property type="entry name" value="P-loop_NTPase"/>
</dbReference>
<dbReference type="OrthoDB" id="9799422at2"/>